<proteinExistence type="predicted"/>
<keyword evidence="4" id="KW-0472">Membrane</keyword>
<dbReference type="AlphaFoldDB" id="A0A923RTH2"/>
<sequence>MKKGKKLYAVIAAYVCGTVIAGSVGWYFINVSAKETEKSYREVTLEHGDLLLTFTREGTTAEGNIEQSVAFDTAETDITVEECYVQSGDEVKMGDALYKISEESLEEAKTYYEEAVADAAKAADTAKSAYEAGKAKAEYTKSETETTAGLAKENYDADNSSLEQKVTQAEAELNEAKSAISMYQTNLDQNTYYTDAGVTEKQESYQAAQKVTKQAQTVYTDAKSAYEQAYAAVSGKIQDLQTAVSSSAESNTTTQMVTELSALNQTLAEKKSAVTEAESNYQSAVEAEEKAKEAYNSANTSYEKAVSDATARKESLEKSLSSLEQAYTDAVNAAATGKIDNQNTYDTAVLEGEYANVTYKDTVSTLKTAYDEAADTLAGLKEEQSALLALDTGTITAEYDGTIASVSYDAGDILNSDLSLVSYSDTDKLSVAVEVLQEDIAKIAVGDTVSIRTMSGRADNNNIEGMITSIAAEATSGGSMSNVTYTVTVTFDNSGGKLTANTSAYVTFTYGELSDVDYIQTDALDNINDDFATVKTYDENQAVVETKVTIAESTDRYTVITDGITADTVCLIEAGGKPDEKAEQ</sequence>
<dbReference type="PANTHER" id="PTHR32347">
    <property type="entry name" value="EFFLUX SYSTEM COMPONENT YKNX-RELATED"/>
    <property type="match status" value="1"/>
</dbReference>
<name>A0A923RTH2_9FIRM</name>
<comment type="caution">
    <text evidence="5">The sequence shown here is derived from an EMBL/GenBank/DDBJ whole genome shotgun (WGS) entry which is preliminary data.</text>
</comment>
<feature type="coiled-coil region" evidence="3">
    <location>
        <begin position="152"/>
        <end position="186"/>
    </location>
</feature>
<evidence type="ECO:0000256" key="4">
    <source>
        <dbReference type="SAM" id="Phobius"/>
    </source>
</evidence>
<dbReference type="PANTHER" id="PTHR32347:SF23">
    <property type="entry name" value="BLL5650 PROTEIN"/>
    <property type="match status" value="1"/>
</dbReference>
<dbReference type="RefSeq" id="WP_186866669.1">
    <property type="nucleotide sequence ID" value="NZ_JACOPH010000004.1"/>
</dbReference>
<feature type="coiled-coil region" evidence="3">
    <location>
        <begin position="260"/>
        <end position="333"/>
    </location>
</feature>
<protein>
    <submittedName>
        <fullName evidence="5">HlyD family efflux transporter periplasmic adaptor subunit</fullName>
    </submittedName>
</protein>
<evidence type="ECO:0000256" key="2">
    <source>
        <dbReference type="ARBA" id="ARBA00023054"/>
    </source>
</evidence>
<evidence type="ECO:0000256" key="1">
    <source>
        <dbReference type="ARBA" id="ARBA00004196"/>
    </source>
</evidence>
<reference evidence="5" key="1">
    <citation type="submission" date="2020-08" db="EMBL/GenBank/DDBJ databases">
        <title>Genome public.</title>
        <authorList>
            <person name="Liu C."/>
            <person name="Sun Q."/>
        </authorList>
    </citation>
    <scope>NUCLEOTIDE SEQUENCE</scope>
    <source>
        <strain evidence="5">BX1005</strain>
    </source>
</reference>
<keyword evidence="6" id="KW-1185">Reference proteome</keyword>
<keyword evidence="4" id="KW-1133">Transmembrane helix</keyword>
<organism evidence="5 6">
    <name type="scientific">Roseburia zhanii</name>
    <dbReference type="NCBI Taxonomy" id="2763064"/>
    <lineage>
        <taxon>Bacteria</taxon>
        <taxon>Bacillati</taxon>
        <taxon>Bacillota</taxon>
        <taxon>Clostridia</taxon>
        <taxon>Lachnospirales</taxon>
        <taxon>Lachnospiraceae</taxon>
        <taxon>Roseburia</taxon>
    </lineage>
</organism>
<dbReference type="InterPro" id="IPR050465">
    <property type="entry name" value="UPF0194_transport"/>
</dbReference>
<comment type="subcellular location">
    <subcellularLocation>
        <location evidence="1">Cell envelope</location>
    </subcellularLocation>
</comment>
<evidence type="ECO:0000313" key="6">
    <source>
        <dbReference type="Proteomes" id="UP000606720"/>
    </source>
</evidence>
<keyword evidence="2 3" id="KW-0175">Coiled coil</keyword>
<dbReference type="GO" id="GO:0030313">
    <property type="term" value="C:cell envelope"/>
    <property type="evidence" value="ECO:0007669"/>
    <property type="project" value="UniProtKB-SubCell"/>
</dbReference>
<evidence type="ECO:0000256" key="3">
    <source>
        <dbReference type="SAM" id="Coils"/>
    </source>
</evidence>
<dbReference type="Gene3D" id="1.10.287.470">
    <property type="entry name" value="Helix hairpin bin"/>
    <property type="match status" value="1"/>
</dbReference>
<keyword evidence="4" id="KW-0812">Transmembrane</keyword>
<dbReference type="Gene3D" id="2.40.50.100">
    <property type="match status" value="1"/>
</dbReference>
<feature type="transmembrane region" description="Helical" evidence="4">
    <location>
        <begin position="7"/>
        <end position="29"/>
    </location>
</feature>
<dbReference type="EMBL" id="JACOPH010000004">
    <property type="protein sequence ID" value="MBC5713860.1"/>
    <property type="molecule type" value="Genomic_DNA"/>
</dbReference>
<evidence type="ECO:0000313" key="5">
    <source>
        <dbReference type="EMBL" id="MBC5713860.1"/>
    </source>
</evidence>
<gene>
    <name evidence="5" type="ORF">H8S17_06475</name>
</gene>
<accession>A0A923RTH2</accession>
<dbReference type="Gene3D" id="2.40.30.170">
    <property type="match status" value="1"/>
</dbReference>
<dbReference type="Proteomes" id="UP000606720">
    <property type="component" value="Unassembled WGS sequence"/>
</dbReference>